<keyword evidence="2" id="KW-1133">Transmembrane helix</keyword>
<evidence type="ECO:0000313" key="4">
    <source>
        <dbReference type="Proteomes" id="UP000326994"/>
    </source>
</evidence>
<dbReference type="RefSeq" id="WP_151894259.1">
    <property type="nucleotide sequence ID" value="NZ_BKCF01000003.1"/>
</dbReference>
<accession>A0A5J4FUL7</accession>
<dbReference type="AlphaFoldDB" id="A0A5J4FUL7"/>
<gene>
    <name evidence="3" type="ORF">ULMS_18350</name>
</gene>
<evidence type="ECO:0000313" key="3">
    <source>
        <dbReference type="EMBL" id="GEQ86327.1"/>
    </source>
</evidence>
<evidence type="ECO:0000256" key="2">
    <source>
        <dbReference type="SAM" id="Phobius"/>
    </source>
</evidence>
<protein>
    <submittedName>
        <fullName evidence="3">Uncharacterized protein</fullName>
    </submittedName>
</protein>
<proteinExistence type="predicted"/>
<evidence type="ECO:0000256" key="1">
    <source>
        <dbReference type="SAM" id="Coils"/>
    </source>
</evidence>
<dbReference type="OrthoDB" id="9807941at2"/>
<name>A0A5J4FUL7_9FLAO</name>
<feature type="coiled-coil region" evidence="1">
    <location>
        <begin position="31"/>
        <end position="58"/>
    </location>
</feature>
<dbReference type="EMBL" id="BKCF01000003">
    <property type="protein sequence ID" value="GEQ86327.1"/>
    <property type="molecule type" value="Genomic_DNA"/>
</dbReference>
<keyword evidence="2" id="KW-0812">Transmembrane</keyword>
<keyword evidence="1" id="KW-0175">Coiled coil</keyword>
<keyword evidence="4" id="KW-1185">Reference proteome</keyword>
<dbReference type="Proteomes" id="UP000326994">
    <property type="component" value="Unassembled WGS sequence"/>
</dbReference>
<comment type="caution">
    <text evidence="3">The sequence shown here is derived from an EMBL/GenBank/DDBJ whole genome shotgun (WGS) entry which is preliminary data.</text>
</comment>
<keyword evidence="2" id="KW-0472">Membrane</keyword>
<feature type="transmembrane region" description="Helical" evidence="2">
    <location>
        <begin position="15"/>
        <end position="38"/>
    </location>
</feature>
<organism evidence="3 4">
    <name type="scientific">Patiriisocius marinistellae</name>
    <dbReference type="NCBI Taxonomy" id="2494560"/>
    <lineage>
        <taxon>Bacteria</taxon>
        <taxon>Pseudomonadati</taxon>
        <taxon>Bacteroidota</taxon>
        <taxon>Flavobacteriia</taxon>
        <taxon>Flavobacteriales</taxon>
        <taxon>Flavobacteriaceae</taxon>
        <taxon>Patiriisocius</taxon>
    </lineage>
</organism>
<sequence>MELNQFLDLLSTPTFISLLVLMFSAFLIGYLAGLKLTVREKSKLISKLKNEVNSLKLTQKPVADIETIFTEIKPKIIEVVKNEQREHVTSVASQTKETIAEKTRSEYVNYTPGKPQLNFESFGYGHPSNKNRLTEINGIGPYIEEKLNEIGIYNFDQISRLQINDIRLITTLIDFFPGRIERDDWIGQAKALKAIHS</sequence>
<reference evidence="3 4" key="1">
    <citation type="submission" date="2019-08" db="EMBL/GenBank/DDBJ databases">
        <title>Ulvibacter marinistellae sp. nov., isolated from a starfish, Patiria pectinifera.</title>
        <authorList>
            <person name="Kawano K."/>
            <person name="Ushijima N."/>
            <person name="Kihara M."/>
            <person name="Itoh H."/>
        </authorList>
    </citation>
    <scope>NUCLEOTIDE SEQUENCE [LARGE SCALE GENOMIC DNA]</scope>
    <source>
        <strain evidence="3 4">KK4</strain>
    </source>
</reference>